<evidence type="ECO:0000313" key="8">
    <source>
        <dbReference type="Proteomes" id="UP000494106"/>
    </source>
</evidence>
<accession>A0A8S0ZS75</accession>
<gene>
    <name evidence="7" type="ORF">APLA_LOCUS6250</name>
</gene>
<protein>
    <recommendedName>
        <fullName evidence="9">Proton-coupled folate transporter</fullName>
    </recommendedName>
</protein>
<dbReference type="InterPro" id="IPR011701">
    <property type="entry name" value="MFS"/>
</dbReference>
<reference evidence="7 8" key="1">
    <citation type="submission" date="2020-04" db="EMBL/GenBank/DDBJ databases">
        <authorList>
            <person name="Wallbank WR R."/>
            <person name="Pardo Diaz C."/>
            <person name="Kozak K."/>
            <person name="Martin S."/>
            <person name="Jiggins C."/>
            <person name="Moest M."/>
            <person name="Warren A I."/>
            <person name="Byers J.R.P. K."/>
            <person name="Montejo-Kovacevich G."/>
            <person name="Yen C E."/>
        </authorList>
    </citation>
    <scope>NUCLEOTIDE SEQUENCE [LARGE SCALE GENOMIC DNA]</scope>
</reference>
<keyword evidence="2 6" id="KW-0812">Transmembrane</keyword>
<dbReference type="InterPro" id="IPR036259">
    <property type="entry name" value="MFS_trans_sf"/>
</dbReference>
<comment type="subcellular location">
    <subcellularLocation>
        <location evidence="1">Membrane</location>
        <topology evidence="1">Multi-pass membrane protein</topology>
    </subcellularLocation>
</comment>
<feature type="transmembrane region" description="Helical" evidence="6">
    <location>
        <begin position="365"/>
        <end position="388"/>
    </location>
</feature>
<proteinExistence type="predicted"/>
<feature type="transmembrane region" description="Helical" evidence="6">
    <location>
        <begin position="284"/>
        <end position="311"/>
    </location>
</feature>
<feature type="transmembrane region" description="Helical" evidence="6">
    <location>
        <begin position="227"/>
        <end position="248"/>
    </location>
</feature>
<evidence type="ECO:0000256" key="2">
    <source>
        <dbReference type="ARBA" id="ARBA00022692"/>
    </source>
</evidence>
<sequence length="496" mass="54848">MSEGSVDVHELEKLRNEETEQNKSIKEEVQAAKYRFLLEPALAGAMIAINLGQTSIQNFYLRTACTVDLGRPLEICYKGVGAQFREAEEASQKVVSGVNVSRTFIGSLIATIVLLFIGPWSDCSGRRKPLLILPLIGMSVMTTGILLMLIFPGASTVQVLYVVQLPMSLGGNFGLLLAAAFSHIGDVCHATGRDVTRTMGTHRAAIQISHVVGALSGPLLYRYLGFFGVFPLVLFLQLSSLVYVILVVKDVNVNTDNKVSVFNWRLPLNAVQCLIRARDDNKRVIILLMLVVALGDRMLLSAEVLIAYMYYRYKFHWDDVMFGSFLAYRNIISFIGTLLILSVLKRRLRLSDETVGMMSCVSYMIATSGLIAAATTLCVFILPLVGIISQGSQVVQRPILNKQIQQNEQGKIYSVLGALESAMQTMSSPLYSLLYTRTVSHMPDAWLLPGIALACFQLLAYFITKKLTLRTVTNNNVDNEKNVEAKTKPEFKVPGE</sequence>
<dbReference type="AlphaFoldDB" id="A0A8S0ZS75"/>
<keyword evidence="3 6" id="KW-1133">Transmembrane helix</keyword>
<dbReference type="GO" id="GO:0022857">
    <property type="term" value="F:transmembrane transporter activity"/>
    <property type="evidence" value="ECO:0007669"/>
    <property type="project" value="InterPro"/>
</dbReference>
<keyword evidence="4 6" id="KW-0472">Membrane</keyword>
<feature type="transmembrane region" description="Helical" evidence="6">
    <location>
        <begin position="130"/>
        <end position="151"/>
    </location>
</feature>
<keyword evidence="8" id="KW-1185">Reference proteome</keyword>
<comment type="caution">
    <text evidence="7">The sequence shown here is derived from an EMBL/GenBank/DDBJ whole genome shotgun (WGS) entry which is preliminary data.</text>
</comment>
<dbReference type="SUPFAM" id="SSF103473">
    <property type="entry name" value="MFS general substrate transporter"/>
    <property type="match status" value="1"/>
</dbReference>
<dbReference type="PANTHER" id="PTHR23507:SF1">
    <property type="entry name" value="FI18259P1-RELATED"/>
    <property type="match status" value="1"/>
</dbReference>
<feature type="transmembrane region" description="Helical" evidence="6">
    <location>
        <begin position="445"/>
        <end position="463"/>
    </location>
</feature>
<dbReference type="Pfam" id="PF07690">
    <property type="entry name" value="MFS_1"/>
    <property type="match status" value="1"/>
</dbReference>
<feature type="transmembrane region" description="Helical" evidence="6">
    <location>
        <begin position="100"/>
        <end position="118"/>
    </location>
</feature>
<evidence type="ECO:0000256" key="6">
    <source>
        <dbReference type="SAM" id="Phobius"/>
    </source>
</evidence>
<dbReference type="EMBL" id="CADEBC010000485">
    <property type="protein sequence ID" value="CAB3235663.1"/>
    <property type="molecule type" value="Genomic_DNA"/>
</dbReference>
<evidence type="ECO:0000256" key="1">
    <source>
        <dbReference type="ARBA" id="ARBA00004141"/>
    </source>
</evidence>
<evidence type="ECO:0000313" key="7">
    <source>
        <dbReference type="EMBL" id="CAB3235663.1"/>
    </source>
</evidence>
<name>A0A8S0ZS75_ARCPL</name>
<feature type="region of interest" description="Disordered" evidence="5">
    <location>
        <begin position="1"/>
        <end position="22"/>
    </location>
</feature>
<evidence type="ECO:0000256" key="3">
    <source>
        <dbReference type="ARBA" id="ARBA00022989"/>
    </source>
</evidence>
<dbReference type="OrthoDB" id="3026777at2759"/>
<feature type="transmembrane region" description="Helical" evidence="6">
    <location>
        <begin position="326"/>
        <end position="344"/>
    </location>
</feature>
<organism evidence="7 8">
    <name type="scientific">Arctia plantaginis</name>
    <name type="common">Wood tiger moth</name>
    <name type="synonym">Phalaena plantaginis</name>
    <dbReference type="NCBI Taxonomy" id="874455"/>
    <lineage>
        <taxon>Eukaryota</taxon>
        <taxon>Metazoa</taxon>
        <taxon>Ecdysozoa</taxon>
        <taxon>Arthropoda</taxon>
        <taxon>Hexapoda</taxon>
        <taxon>Insecta</taxon>
        <taxon>Pterygota</taxon>
        <taxon>Neoptera</taxon>
        <taxon>Endopterygota</taxon>
        <taxon>Lepidoptera</taxon>
        <taxon>Glossata</taxon>
        <taxon>Ditrysia</taxon>
        <taxon>Noctuoidea</taxon>
        <taxon>Erebidae</taxon>
        <taxon>Arctiinae</taxon>
        <taxon>Arctia</taxon>
    </lineage>
</organism>
<evidence type="ECO:0008006" key="9">
    <source>
        <dbReference type="Google" id="ProtNLM"/>
    </source>
</evidence>
<evidence type="ECO:0000256" key="5">
    <source>
        <dbReference type="SAM" id="MobiDB-lite"/>
    </source>
</evidence>
<dbReference type="Gene3D" id="1.20.1250.20">
    <property type="entry name" value="MFS general substrate transporter like domains"/>
    <property type="match status" value="1"/>
</dbReference>
<dbReference type="Proteomes" id="UP000494106">
    <property type="component" value="Unassembled WGS sequence"/>
</dbReference>
<dbReference type="GO" id="GO:0016020">
    <property type="term" value="C:membrane"/>
    <property type="evidence" value="ECO:0007669"/>
    <property type="project" value="UniProtKB-SubCell"/>
</dbReference>
<evidence type="ECO:0000256" key="4">
    <source>
        <dbReference type="ARBA" id="ARBA00023136"/>
    </source>
</evidence>
<dbReference type="PANTHER" id="PTHR23507">
    <property type="entry name" value="ZGC:174356"/>
    <property type="match status" value="1"/>
</dbReference>